<feature type="region of interest" description="Disordered" evidence="1">
    <location>
        <begin position="1522"/>
        <end position="1548"/>
    </location>
</feature>
<feature type="compositionally biased region" description="Basic and acidic residues" evidence="1">
    <location>
        <begin position="795"/>
        <end position="820"/>
    </location>
</feature>
<feature type="region of interest" description="Disordered" evidence="1">
    <location>
        <begin position="1387"/>
        <end position="1510"/>
    </location>
</feature>
<proteinExistence type="predicted"/>
<feature type="compositionally biased region" description="Low complexity" evidence="1">
    <location>
        <begin position="656"/>
        <end position="670"/>
    </location>
</feature>
<feature type="region of interest" description="Disordered" evidence="1">
    <location>
        <begin position="1585"/>
        <end position="1636"/>
    </location>
</feature>
<feature type="compositionally biased region" description="Basic and acidic residues" evidence="1">
    <location>
        <begin position="1601"/>
        <end position="1613"/>
    </location>
</feature>
<feature type="compositionally biased region" description="Pro residues" evidence="1">
    <location>
        <begin position="715"/>
        <end position="734"/>
    </location>
</feature>
<organism evidence="2 3">
    <name type="scientific">Petrolisthes manimaculis</name>
    <dbReference type="NCBI Taxonomy" id="1843537"/>
    <lineage>
        <taxon>Eukaryota</taxon>
        <taxon>Metazoa</taxon>
        <taxon>Ecdysozoa</taxon>
        <taxon>Arthropoda</taxon>
        <taxon>Crustacea</taxon>
        <taxon>Multicrustacea</taxon>
        <taxon>Malacostraca</taxon>
        <taxon>Eumalacostraca</taxon>
        <taxon>Eucarida</taxon>
        <taxon>Decapoda</taxon>
        <taxon>Pleocyemata</taxon>
        <taxon>Anomura</taxon>
        <taxon>Galatheoidea</taxon>
        <taxon>Porcellanidae</taxon>
        <taxon>Petrolisthes</taxon>
    </lineage>
</organism>
<feature type="compositionally biased region" description="Polar residues" evidence="1">
    <location>
        <begin position="1444"/>
        <end position="1467"/>
    </location>
</feature>
<feature type="region of interest" description="Disordered" evidence="1">
    <location>
        <begin position="643"/>
        <end position="1155"/>
    </location>
</feature>
<feature type="compositionally biased region" description="Basic and acidic residues" evidence="1">
    <location>
        <begin position="842"/>
        <end position="854"/>
    </location>
</feature>
<feature type="compositionally biased region" description="Low complexity" evidence="1">
    <location>
        <begin position="264"/>
        <end position="279"/>
    </location>
</feature>
<evidence type="ECO:0000313" key="3">
    <source>
        <dbReference type="Proteomes" id="UP001292094"/>
    </source>
</evidence>
<dbReference type="Proteomes" id="UP001292094">
    <property type="component" value="Unassembled WGS sequence"/>
</dbReference>
<protein>
    <submittedName>
        <fullName evidence="2">Uncharacterized protein</fullName>
    </submittedName>
</protein>
<feature type="compositionally biased region" description="Low complexity" evidence="1">
    <location>
        <begin position="1423"/>
        <end position="1442"/>
    </location>
</feature>
<feature type="compositionally biased region" description="Polar residues" evidence="1">
    <location>
        <begin position="201"/>
        <end position="212"/>
    </location>
</feature>
<comment type="caution">
    <text evidence="2">The sequence shown here is derived from an EMBL/GenBank/DDBJ whole genome shotgun (WGS) entry which is preliminary data.</text>
</comment>
<evidence type="ECO:0000256" key="1">
    <source>
        <dbReference type="SAM" id="MobiDB-lite"/>
    </source>
</evidence>
<feature type="compositionally biased region" description="Low complexity" evidence="1">
    <location>
        <begin position="1468"/>
        <end position="1477"/>
    </location>
</feature>
<feature type="compositionally biased region" description="Basic and acidic residues" evidence="1">
    <location>
        <begin position="770"/>
        <end position="785"/>
    </location>
</feature>
<feature type="compositionally biased region" description="Low complexity" evidence="1">
    <location>
        <begin position="1614"/>
        <end position="1624"/>
    </location>
</feature>
<feature type="region of interest" description="Disordered" evidence="1">
    <location>
        <begin position="180"/>
        <end position="215"/>
    </location>
</feature>
<feature type="compositionally biased region" description="Basic and acidic residues" evidence="1">
    <location>
        <begin position="1018"/>
        <end position="1052"/>
    </location>
</feature>
<feature type="compositionally biased region" description="Polar residues" evidence="1">
    <location>
        <begin position="1343"/>
        <end position="1361"/>
    </location>
</feature>
<reference evidence="2" key="1">
    <citation type="submission" date="2023-11" db="EMBL/GenBank/DDBJ databases">
        <title>Genome assemblies of two species of porcelain crab, Petrolisthes cinctipes and Petrolisthes manimaculis (Anomura: Porcellanidae).</title>
        <authorList>
            <person name="Angst P."/>
        </authorList>
    </citation>
    <scope>NUCLEOTIDE SEQUENCE</scope>
    <source>
        <strain evidence="2">PB745_02</strain>
        <tissue evidence="2">Gill</tissue>
    </source>
</reference>
<name>A0AAE1QDX0_9EUCA</name>
<feature type="region of interest" description="Disordered" evidence="1">
    <location>
        <begin position="255"/>
        <end position="305"/>
    </location>
</feature>
<feature type="compositionally biased region" description="Basic and acidic residues" evidence="1">
    <location>
        <begin position="1063"/>
        <end position="1140"/>
    </location>
</feature>
<feature type="compositionally biased region" description="Basic and acidic residues" evidence="1">
    <location>
        <begin position="459"/>
        <end position="477"/>
    </location>
</feature>
<feature type="region of interest" description="Disordered" evidence="1">
    <location>
        <begin position="154"/>
        <end position="173"/>
    </location>
</feature>
<dbReference type="EMBL" id="JAWZYT010000437">
    <property type="protein sequence ID" value="KAK4323512.1"/>
    <property type="molecule type" value="Genomic_DNA"/>
</dbReference>
<feature type="compositionally biased region" description="Basic residues" evidence="1">
    <location>
        <begin position="519"/>
        <end position="529"/>
    </location>
</feature>
<gene>
    <name evidence="2" type="ORF">Pmani_005823</name>
</gene>
<accession>A0AAE1QDX0</accession>
<feature type="compositionally biased region" description="Polar residues" evidence="1">
    <location>
        <begin position="643"/>
        <end position="655"/>
    </location>
</feature>
<feature type="region of interest" description="Disordered" evidence="1">
    <location>
        <begin position="1343"/>
        <end position="1366"/>
    </location>
</feature>
<feature type="compositionally biased region" description="Acidic residues" evidence="1">
    <location>
        <begin position="915"/>
        <end position="926"/>
    </location>
</feature>
<keyword evidence="3" id="KW-1185">Reference proteome</keyword>
<evidence type="ECO:0000313" key="2">
    <source>
        <dbReference type="EMBL" id="KAK4323512.1"/>
    </source>
</evidence>
<feature type="compositionally biased region" description="Low complexity" evidence="1">
    <location>
        <begin position="1522"/>
        <end position="1541"/>
    </location>
</feature>
<sequence>MEKHGSPCGFLIASWSSPRGCQGHGRITMATSTNIHPEIKLRWCRSVLGCRAQEVWLVLTSVTGTRVALTWLSHLGWYEAPPTPLPCGQHTGFILIKDKVHEGGRSVERERDYWVEPFHVVPHKFAVELFLRSDEPSPFWSHLPQLRRRYLSCGPLPRPTSPSPSPRPARKWRSSAALTYVPPHSQPGEEDVGLTRGGSHGQLQPASASLTSLRDPDQAWASAPTLSRAFRVAVQLSRAGSRILPGLSSASSGVCLAPEDLSGPTSPESPEPATEDTSSAWSPRGPPLRLQDLYSESRAGPGGGQGCLGVDTSSYEDLLAALSAARRATFKTELNLLRFDSQTQERLVREVLAASDSDFEDEEGECEAEGEEGHYGCVITFESRSTSMEDVGSPRALEAALVSLTSSDTGQDPARPTTPESGPLASPQARPLPQPWTVTPATDSREESVEVWGVGPERSWLEEPRRPTPTAEADRESGSSPDMAEDSNFQYDSLNQDHHRLHLDISHLDSEDSMEGPVQHRRLRQLHTRGRAETEHGDGGDESEGTNSGRDHGTYEVAGGEASFTSIEGEVATDVPLLLPLHPEGGKDTTSSLPLTHLTSVTTPSLPLPHYTTVTTPSLPLPSHPTIVTTPSLPLFLDNTTITSTSLQPSPLDTKTVTSLPSTHPTVTTTPLPPVLKPHHSDTTTPQPTLPPPAPSTTIITPLPQPRHSTSLQPLPQPRHTPVTPLLPSPPATPVPEKQTSCERGTGEGSKGAKEGTDGMHEVSLSNPESEDKSETFESEDKNNINKDVIAAGRVPRETGGEGRSEGRREKEGVVSKPDSEGLIETVSDETTSEPYSNGLSKEPESDQATKDSGSEAILNEPEESEGATTKDPNNDGVAVLGEDEDEIIEEIPRVKGTDEDDNTYVTIRYLIDIDPGDIGENEGEGGEGRTRMLVGDDEENGTWEESEGVEEGEDTEVRSAGDEGDDEGNGFDDDGLETREDSEDDDDGASEVEGEGSDVERTRPGLNDESIQNGILDEGKTPIDESERKTRIDEKSEDRTSKDGGKSDKKKSQGNGEIENGGMKEREKKVQHGKEEGMECKTNDDRRTGIRTRVKTEGGEEVRGAREKVRGARDRGGGGGDRTETREGREVTEERDRPRHNPSTQPLQPSSTAIPPVYTTTHRHSPLISRTHSPHLINTTTTPSPSRHYHHHWTKFDVPYTPLPDRYSGPWSQKTAKGTNVTNAADYPTKPTLAALQRTLYAKVQGESRPHQFNASYYSTGRVFSSNVANNHGQSNYNNNSTSYQDSPQLRNHHINHSLQNLKYKHSSTGHLHHHSATAASQYDTNYTSPQYIRRHSFNQYHHTSPVHNSSSRHQYQTSPTHHHQHLKYPVLDSSMVRSSSSLALSTVGTSPINPLPAAVSSSGGGPQRGSTGDLRRSQQHNRNLTLTSNNTNTNTYKYTSVRGASSLPNLNNTPATAHNPTKSISTTTPAPTNTTRAHSARDLSTMRGRRRRWGKWGDNEDSGGSTDSLIDEAEDAASTPLHPSLYHHPLPTTTTTTISQRHHTSVSNLLQTSYESESEVREKHYQSFIPLPVGGVVSESEVREKRSIGRRHRRRTRSHHGEFPDTPRRAADTTTTTIQTHTHTSDGVMGGEGRPFLPYRGEQLGPGQQVKVLAPGGGVAVARVLASLPSPARHRREQPLDVSTSLQESVTVVLLSEPNRLQGSVVTVPLDKVLLAWPRP</sequence>
<feature type="compositionally biased region" description="Polar residues" evidence="1">
    <location>
        <begin position="1142"/>
        <end position="1154"/>
    </location>
</feature>
<feature type="region of interest" description="Disordered" evidence="1">
    <location>
        <begin position="405"/>
        <end position="489"/>
    </location>
</feature>
<feature type="region of interest" description="Disordered" evidence="1">
    <location>
        <begin position="508"/>
        <end position="556"/>
    </location>
</feature>
<feature type="compositionally biased region" description="Pro residues" evidence="1">
    <location>
        <begin position="156"/>
        <end position="167"/>
    </location>
</feature>
<feature type="compositionally biased region" description="Basic and acidic residues" evidence="1">
    <location>
        <begin position="751"/>
        <end position="761"/>
    </location>
</feature>
<feature type="compositionally biased region" description="Acidic residues" evidence="1">
    <location>
        <begin position="936"/>
        <end position="955"/>
    </location>
</feature>
<feature type="compositionally biased region" description="Acidic residues" evidence="1">
    <location>
        <begin position="963"/>
        <end position="998"/>
    </location>
</feature>
<feature type="compositionally biased region" description="Basic and acidic residues" evidence="1">
    <location>
        <begin position="530"/>
        <end position="539"/>
    </location>
</feature>
<feature type="compositionally biased region" description="Basic residues" evidence="1">
    <location>
        <begin position="1590"/>
        <end position="1600"/>
    </location>
</feature>